<protein>
    <submittedName>
        <fullName evidence="1">Uncharacterized protein</fullName>
    </submittedName>
</protein>
<sequence length="40" mass="4618">KGDVFLWGKTFVSIVVIGIREDGEIIGKYIDDKGWKHERL</sequence>
<feature type="non-terminal residue" evidence="1">
    <location>
        <position position="1"/>
    </location>
</feature>
<dbReference type="AlphaFoldDB" id="A0A0F9IHD8"/>
<gene>
    <name evidence="1" type="ORF">LCGC14_1941700</name>
</gene>
<evidence type="ECO:0000313" key="1">
    <source>
        <dbReference type="EMBL" id="KKL86747.1"/>
    </source>
</evidence>
<organism evidence="1">
    <name type="scientific">marine sediment metagenome</name>
    <dbReference type="NCBI Taxonomy" id="412755"/>
    <lineage>
        <taxon>unclassified sequences</taxon>
        <taxon>metagenomes</taxon>
        <taxon>ecological metagenomes</taxon>
    </lineage>
</organism>
<comment type="caution">
    <text evidence="1">The sequence shown here is derived from an EMBL/GenBank/DDBJ whole genome shotgun (WGS) entry which is preliminary data.</text>
</comment>
<accession>A0A0F9IHD8</accession>
<proteinExistence type="predicted"/>
<dbReference type="EMBL" id="LAZR01021024">
    <property type="protein sequence ID" value="KKL86747.1"/>
    <property type="molecule type" value="Genomic_DNA"/>
</dbReference>
<reference evidence="1" key="1">
    <citation type="journal article" date="2015" name="Nature">
        <title>Complex archaea that bridge the gap between prokaryotes and eukaryotes.</title>
        <authorList>
            <person name="Spang A."/>
            <person name="Saw J.H."/>
            <person name="Jorgensen S.L."/>
            <person name="Zaremba-Niedzwiedzka K."/>
            <person name="Martijn J."/>
            <person name="Lind A.E."/>
            <person name="van Eijk R."/>
            <person name="Schleper C."/>
            <person name="Guy L."/>
            <person name="Ettema T.J."/>
        </authorList>
    </citation>
    <scope>NUCLEOTIDE SEQUENCE</scope>
</reference>
<name>A0A0F9IHD8_9ZZZZ</name>